<name>A0ABQ1LB13_9MICO</name>
<protein>
    <submittedName>
        <fullName evidence="1">Uncharacterized protein</fullName>
    </submittedName>
</protein>
<dbReference type="Proteomes" id="UP000632322">
    <property type="component" value="Unassembled WGS sequence"/>
</dbReference>
<organism evidence="1 2">
    <name type="scientific">Brevibacterium sediminis</name>
    <dbReference type="NCBI Taxonomy" id="1857024"/>
    <lineage>
        <taxon>Bacteria</taxon>
        <taxon>Bacillati</taxon>
        <taxon>Actinomycetota</taxon>
        <taxon>Actinomycetes</taxon>
        <taxon>Micrococcales</taxon>
        <taxon>Brevibacteriaceae</taxon>
        <taxon>Brevibacterium</taxon>
    </lineage>
</organism>
<evidence type="ECO:0000313" key="1">
    <source>
        <dbReference type="EMBL" id="GGC21807.1"/>
    </source>
</evidence>
<keyword evidence="2" id="KW-1185">Reference proteome</keyword>
<accession>A0ABQ1LB13</accession>
<comment type="caution">
    <text evidence="1">The sequence shown here is derived from an EMBL/GenBank/DDBJ whole genome shotgun (WGS) entry which is preliminary data.</text>
</comment>
<reference evidence="2" key="1">
    <citation type="journal article" date="2019" name="Int. J. Syst. Evol. Microbiol.">
        <title>The Global Catalogue of Microorganisms (GCM) 10K type strain sequencing project: providing services to taxonomists for standard genome sequencing and annotation.</title>
        <authorList>
            <consortium name="The Broad Institute Genomics Platform"/>
            <consortium name="The Broad Institute Genome Sequencing Center for Infectious Disease"/>
            <person name="Wu L."/>
            <person name="Ma J."/>
        </authorList>
    </citation>
    <scope>NUCLEOTIDE SEQUENCE [LARGE SCALE GENOMIC DNA]</scope>
    <source>
        <strain evidence="2">CGMCC 1.15472</strain>
    </source>
</reference>
<sequence length="68" mass="7325">MRPTATSGAVETSRASFIRTSLGVQFSGPDGGLITRHAQQVCAMSGGSRWDADQEVWEVERVESLRTG</sequence>
<dbReference type="EMBL" id="BMJG01000001">
    <property type="protein sequence ID" value="GGC21807.1"/>
    <property type="molecule type" value="Genomic_DNA"/>
</dbReference>
<proteinExistence type="predicted"/>
<evidence type="ECO:0000313" key="2">
    <source>
        <dbReference type="Proteomes" id="UP000632322"/>
    </source>
</evidence>
<gene>
    <name evidence="1" type="ORF">GCM10010974_00520</name>
</gene>